<accession>A0A0A8Z9W7</accession>
<reference evidence="1" key="2">
    <citation type="journal article" date="2015" name="Data Brief">
        <title>Shoot transcriptome of the giant reed, Arundo donax.</title>
        <authorList>
            <person name="Barrero R.A."/>
            <person name="Guerrero F.D."/>
            <person name="Moolhuijzen P."/>
            <person name="Goolsby J.A."/>
            <person name="Tidwell J."/>
            <person name="Bellgard S.E."/>
            <person name="Bellgard M.I."/>
        </authorList>
    </citation>
    <scope>NUCLEOTIDE SEQUENCE</scope>
    <source>
        <tissue evidence="1">Shoot tissue taken approximately 20 cm above the soil surface</tissue>
    </source>
</reference>
<evidence type="ECO:0000313" key="1">
    <source>
        <dbReference type="EMBL" id="JAD31632.1"/>
    </source>
</evidence>
<organism evidence="1">
    <name type="scientific">Arundo donax</name>
    <name type="common">Giant reed</name>
    <name type="synonym">Donax arundinaceus</name>
    <dbReference type="NCBI Taxonomy" id="35708"/>
    <lineage>
        <taxon>Eukaryota</taxon>
        <taxon>Viridiplantae</taxon>
        <taxon>Streptophyta</taxon>
        <taxon>Embryophyta</taxon>
        <taxon>Tracheophyta</taxon>
        <taxon>Spermatophyta</taxon>
        <taxon>Magnoliopsida</taxon>
        <taxon>Liliopsida</taxon>
        <taxon>Poales</taxon>
        <taxon>Poaceae</taxon>
        <taxon>PACMAD clade</taxon>
        <taxon>Arundinoideae</taxon>
        <taxon>Arundineae</taxon>
        <taxon>Arundo</taxon>
    </lineage>
</organism>
<name>A0A0A8Z9W7_ARUDO</name>
<dbReference type="EMBL" id="GBRH01266263">
    <property type="protein sequence ID" value="JAD31632.1"/>
    <property type="molecule type" value="Transcribed_RNA"/>
</dbReference>
<sequence length="32" mass="3727">MSCLLPLVLQNSIHIALFWYNKVSCKNHFGYS</sequence>
<proteinExistence type="predicted"/>
<dbReference type="AlphaFoldDB" id="A0A0A8Z9W7"/>
<protein>
    <submittedName>
        <fullName evidence="1">Uncharacterized protein</fullName>
    </submittedName>
</protein>
<reference evidence="1" key="1">
    <citation type="submission" date="2014-09" db="EMBL/GenBank/DDBJ databases">
        <authorList>
            <person name="Magalhaes I.L.F."/>
            <person name="Oliveira U."/>
            <person name="Santos F.R."/>
            <person name="Vidigal T.H.D.A."/>
            <person name="Brescovit A.D."/>
            <person name="Santos A.J."/>
        </authorList>
    </citation>
    <scope>NUCLEOTIDE SEQUENCE</scope>
    <source>
        <tissue evidence="1">Shoot tissue taken approximately 20 cm above the soil surface</tissue>
    </source>
</reference>